<proteinExistence type="predicted"/>
<comment type="caution">
    <text evidence="1">The sequence shown here is derived from an EMBL/GenBank/DDBJ whole genome shotgun (WGS) entry which is preliminary data.</text>
</comment>
<dbReference type="Gene3D" id="1.10.472.80">
    <property type="entry name" value="Ypt/Rab-GAP domain of gyp1p, domain 3"/>
    <property type="match status" value="1"/>
</dbReference>
<dbReference type="AlphaFoldDB" id="A0A9Q3FAL1"/>
<dbReference type="OrthoDB" id="289721at2759"/>
<gene>
    <name evidence="1" type="ORF">O181_074208</name>
</gene>
<evidence type="ECO:0000313" key="2">
    <source>
        <dbReference type="Proteomes" id="UP000765509"/>
    </source>
</evidence>
<sequence>MDVFVLEGDSILFRVALTILEILEARLLNPDKEEVERVLSGQDKGARSIVLRDTISIYGERTIEQVSVDETYEEMGCEEDQLLNLLTEQNWNESLWERLVSRELPD</sequence>
<evidence type="ECO:0000313" key="1">
    <source>
        <dbReference type="EMBL" id="MBW0534493.1"/>
    </source>
</evidence>
<protein>
    <submittedName>
        <fullName evidence="1">Uncharacterized protein</fullName>
    </submittedName>
</protein>
<reference evidence="1" key="1">
    <citation type="submission" date="2021-03" db="EMBL/GenBank/DDBJ databases">
        <title>Draft genome sequence of rust myrtle Austropuccinia psidii MF-1, a brazilian biotype.</title>
        <authorList>
            <person name="Quecine M.C."/>
            <person name="Pachon D.M.R."/>
            <person name="Bonatelli M.L."/>
            <person name="Correr F.H."/>
            <person name="Franceschini L.M."/>
            <person name="Leite T.F."/>
            <person name="Margarido G.R.A."/>
            <person name="Almeida C.A."/>
            <person name="Ferrarezi J.A."/>
            <person name="Labate C.A."/>
        </authorList>
    </citation>
    <scope>NUCLEOTIDE SEQUENCE</scope>
    <source>
        <strain evidence="1">MF-1</strain>
    </source>
</reference>
<organism evidence="1 2">
    <name type="scientific">Austropuccinia psidii MF-1</name>
    <dbReference type="NCBI Taxonomy" id="1389203"/>
    <lineage>
        <taxon>Eukaryota</taxon>
        <taxon>Fungi</taxon>
        <taxon>Dikarya</taxon>
        <taxon>Basidiomycota</taxon>
        <taxon>Pucciniomycotina</taxon>
        <taxon>Pucciniomycetes</taxon>
        <taxon>Pucciniales</taxon>
        <taxon>Sphaerophragmiaceae</taxon>
        <taxon>Austropuccinia</taxon>
    </lineage>
</organism>
<name>A0A9Q3FAL1_9BASI</name>
<accession>A0A9Q3FAL1</accession>
<dbReference type="EMBL" id="AVOT02039438">
    <property type="protein sequence ID" value="MBW0534493.1"/>
    <property type="molecule type" value="Genomic_DNA"/>
</dbReference>
<dbReference type="Proteomes" id="UP000765509">
    <property type="component" value="Unassembled WGS sequence"/>
</dbReference>
<keyword evidence="2" id="KW-1185">Reference proteome</keyword>